<dbReference type="Proteomes" id="UP001589738">
    <property type="component" value="Unassembled WGS sequence"/>
</dbReference>
<dbReference type="Pfam" id="PF08338">
    <property type="entry name" value="DUF1731"/>
    <property type="match status" value="1"/>
</dbReference>
<evidence type="ECO:0000313" key="4">
    <source>
        <dbReference type="EMBL" id="MFC0476386.1"/>
    </source>
</evidence>
<keyword evidence="5" id="KW-1185">Reference proteome</keyword>
<name>A0ABV6KWS1_9BACI</name>
<dbReference type="InterPro" id="IPR036291">
    <property type="entry name" value="NAD(P)-bd_dom_sf"/>
</dbReference>
<dbReference type="EMBL" id="JBHLUU010000102">
    <property type="protein sequence ID" value="MFC0476386.1"/>
    <property type="molecule type" value="Genomic_DNA"/>
</dbReference>
<protein>
    <submittedName>
        <fullName evidence="4">TIGR01777 family oxidoreductase</fullName>
    </submittedName>
</protein>
<proteinExistence type="inferred from homology"/>
<comment type="similarity">
    <text evidence="1">Belongs to the NAD(P)-dependent epimerase/dehydratase family. SDR39U1 subfamily.</text>
</comment>
<gene>
    <name evidence="4" type="ORF">ACFFHF_14320</name>
</gene>
<dbReference type="Pfam" id="PF01370">
    <property type="entry name" value="Epimerase"/>
    <property type="match status" value="1"/>
</dbReference>
<dbReference type="SUPFAM" id="SSF51735">
    <property type="entry name" value="NAD(P)-binding Rossmann-fold domains"/>
    <property type="match status" value="1"/>
</dbReference>
<dbReference type="InterPro" id="IPR013549">
    <property type="entry name" value="DUF1731"/>
</dbReference>
<organism evidence="4 5">
    <name type="scientific">Robertmurraya beringensis</name>
    <dbReference type="NCBI Taxonomy" id="641660"/>
    <lineage>
        <taxon>Bacteria</taxon>
        <taxon>Bacillati</taxon>
        <taxon>Bacillota</taxon>
        <taxon>Bacilli</taxon>
        <taxon>Bacillales</taxon>
        <taxon>Bacillaceae</taxon>
        <taxon>Robertmurraya</taxon>
    </lineage>
</organism>
<dbReference type="InterPro" id="IPR010099">
    <property type="entry name" value="SDR39U1"/>
</dbReference>
<feature type="domain" description="NAD-dependent epimerase/dehydratase" evidence="2">
    <location>
        <begin position="3"/>
        <end position="217"/>
    </location>
</feature>
<dbReference type="NCBIfam" id="TIGR01777">
    <property type="entry name" value="yfcH"/>
    <property type="match status" value="1"/>
</dbReference>
<dbReference type="CDD" id="cd05242">
    <property type="entry name" value="SDR_a8"/>
    <property type="match status" value="1"/>
</dbReference>
<reference evidence="4 5" key="1">
    <citation type="submission" date="2024-09" db="EMBL/GenBank/DDBJ databases">
        <authorList>
            <person name="Sun Q."/>
            <person name="Mori K."/>
        </authorList>
    </citation>
    <scope>NUCLEOTIDE SEQUENCE [LARGE SCALE GENOMIC DNA]</scope>
    <source>
        <strain evidence="4 5">CGMCC 1.9126</strain>
    </source>
</reference>
<accession>A0ABV6KWS1</accession>
<sequence>MRIAITGGTGLVGNALTESLRADGHDLYILTRNPENGYQKGVTYVKWLSSRADPASELEAVDVFINLAGESINSGRWSDKRKASILNSRVSATNEVVSIIKHLKQKPKLLINASAIGFYGTSTVDTFTEATEKAGDDFLAQTVEKWEAATFEAREFGVRTVFARFGVILDKKDGALPRIALPYHLFAGGTVGSGDQWLSWIHIKDVVSGLRHVIESTELAGPVNFCAPHAVTMKSFGKTLGSVLNRPHWIPAPSFALQLLLGEMSMLVLEGQKVIPEKLIKSGFSFTFPTLEEALSNIYS</sequence>
<evidence type="ECO:0000259" key="3">
    <source>
        <dbReference type="Pfam" id="PF08338"/>
    </source>
</evidence>
<dbReference type="RefSeq" id="WP_340902675.1">
    <property type="nucleotide sequence ID" value="NZ_JBHLUU010000102.1"/>
</dbReference>
<feature type="domain" description="DUF1731" evidence="3">
    <location>
        <begin position="252"/>
        <end position="298"/>
    </location>
</feature>
<comment type="caution">
    <text evidence="4">The sequence shown here is derived from an EMBL/GenBank/DDBJ whole genome shotgun (WGS) entry which is preliminary data.</text>
</comment>
<evidence type="ECO:0000313" key="5">
    <source>
        <dbReference type="Proteomes" id="UP001589738"/>
    </source>
</evidence>
<dbReference type="PANTHER" id="PTHR11092">
    <property type="entry name" value="SUGAR NUCLEOTIDE EPIMERASE RELATED"/>
    <property type="match status" value="1"/>
</dbReference>
<evidence type="ECO:0000259" key="2">
    <source>
        <dbReference type="Pfam" id="PF01370"/>
    </source>
</evidence>
<dbReference type="PANTHER" id="PTHR11092:SF0">
    <property type="entry name" value="EPIMERASE FAMILY PROTEIN SDR39U1"/>
    <property type="match status" value="1"/>
</dbReference>
<dbReference type="InterPro" id="IPR001509">
    <property type="entry name" value="Epimerase_deHydtase"/>
</dbReference>
<evidence type="ECO:0000256" key="1">
    <source>
        <dbReference type="ARBA" id="ARBA00009353"/>
    </source>
</evidence>
<dbReference type="Gene3D" id="3.40.50.720">
    <property type="entry name" value="NAD(P)-binding Rossmann-like Domain"/>
    <property type="match status" value="1"/>
</dbReference>